<evidence type="ECO:0000313" key="2">
    <source>
        <dbReference type="Proteomes" id="UP000076532"/>
    </source>
</evidence>
<dbReference type="AlphaFoldDB" id="A0A166FFI1"/>
<reference evidence="1 2" key="1">
    <citation type="journal article" date="2016" name="Mol. Biol. Evol.">
        <title>Comparative Genomics of Early-Diverging Mushroom-Forming Fungi Provides Insights into the Origins of Lignocellulose Decay Capabilities.</title>
        <authorList>
            <person name="Nagy L.G."/>
            <person name="Riley R."/>
            <person name="Tritt A."/>
            <person name="Adam C."/>
            <person name="Daum C."/>
            <person name="Floudas D."/>
            <person name="Sun H."/>
            <person name="Yadav J.S."/>
            <person name="Pangilinan J."/>
            <person name="Larsson K.H."/>
            <person name="Matsuura K."/>
            <person name="Barry K."/>
            <person name="Labutti K."/>
            <person name="Kuo R."/>
            <person name="Ohm R.A."/>
            <person name="Bhattacharya S.S."/>
            <person name="Shirouzu T."/>
            <person name="Yoshinaga Y."/>
            <person name="Martin F.M."/>
            <person name="Grigoriev I.V."/>
            <person name="Hibbett D.S."/>
        </authorList>
    </citation>
    <scope>NUCLEOTIDE SEQUENCE [LARGE SCALE GENOMIC DNA]</scope>
    <source>
        <strain evidence="1 2">CBS 109695</strain>
    </source>
</reference>
<dbReference type="EMBL" id="KV417589">
    <property type="protein sequence ID" value="KZP16752.1"/>
    <property type="molecule type" value="Genomic_DNA"/>
</dbReference>
<evidence type="ECO:0000313" key="1">
    <source>
        <dbReference type="EMBL" id="KZP16752.1"/>
    </source>
</evidence>
<accession>A0A166FFI1</accession>
<dbReference type="OrthoDB" id="6513042at2759"/>
<dbReference type="Proteomes" id="UP000076532">
    <property type="component" value="Unassembled WGS sequence"/>
</dbReference>
<proteinExistence type="predicted"/>
<name>A0A166FFI1_9AGAM</name>
<protein>
    <submittedName>
        <fullName evidence="1">Uncharacterized protein</fullName>
    </submittedName>
</protein>
<organism evidence="1 2">
    <name type="scientific">Athelia psychrophila</name>
    <dbReference type="NCBI Taxonomy" id="1759441"/>
    <lineage>
        <taxon>Eukaryota</taxon>
        <taxon>Fungi</taxon>
        <taxon>Dikarya</taxon>
        <taxon>Basidiomycota</taxon>
        <taxon>Agaricomycotina</taxon>
        <taxon>Agaricomycetes</taxon>
        <taxon>Agaricomycetidae</taxon>
        <taxon>Atheliales</taxon>
        <taxon>Atheliaceae</taxon>
        <taxon>Athelia</taxon>
    </lineage>
</organism>
<keyword evidence="2" id="KW-1185">Reference proteome</keyword>
<gene>
    <name evidence="1" type="ORF">FIBSPDRAFT_50509</name>
</gene>
<feature type="non-terminal residue" evidence="1">
    <location>
        <position position="440"/>
    </location>
</feature>
<sequence>MEIFISNVSYSTNKHQLTAALASILHSSEYSPDPAMPLINFDVRLFPNKRTKSGHSGSGSLTLSTEALGVKFLHNYGSPQARFTLFLGNRTLKFAKSQQRPQKAIVETIKRLPYNPPEILQERERRARELQSNTISIRTIQFGWECRDSVFSVEWEKQVDTCGLFFKDDPRELRIKYFTPDTTRVIAMRFSQINFTATSLSIHGEPTIFIVLATPPSFEREATPERIQQILLTQRIRPNGSVYDFEPRQRMAAFDDDSEAVTPYASLAIRLVCKADNDVRMFRRLGKTAQLPDPHDFGYRVEYRELFSAFKLAALEEWLRLLDFQVAFQVEALVRSLAVDLQELLELQRDINRLARTQGSAYTSAFLRNFRTQVQLLFWDYNESEQSKESVKQCFERCLHEFKLPSKSSTRATPGEAAFDCLHVTQTPTTMLLEGPFPER</sequence>